<dbReference type="KEGG" id="cput:CONPUDRAFT_84434"/>
<dbReference type="OrthoDB" id="445556at2759"/>
<dbReference type="PRINTS" id="PR00625">
    <property type="entry name" value="JDOMAIN"/>
</dbReference>
<evidence type="ECO:0000259" key="3">
    <source>
        <dbReference type="PROSITE" id="PS50076"/>
    </source>
</evidence>
<comment type="caution">
    <text evidence="4">The sequence shown here is derived from an EMBL/GenBank/DDBJ whole genome shotgun (WGS) entry which is preliminary data.</text>
</comment>
<organism evidence="4 5">
    <name type="scientific">Coniophora puteana (strain RWD-64-598)</name>
    <name type="common">Brown rot fungus</name>
    <dbReference type="NCBI Taxonomy" id="741705"/>
    <lineage>
        <taxon>Eukaryota</taxon>
        <taxon>Fungi</taxon>
        <taxon>Dikarya</taxon>
        <taxon>Basidiomycota</taxon>
        <taxon>Agaricomycotina</taxon>
        <taxon>Agaricomycetes</taxon>
        <taxon>Agaricomycetidae</taxon>
        <taxon>Boletales</taxon>
        <taxon>Coniophorineae</taxon>
        <taxon>Coniophoraceae</taxon>
        <taxon>Coniophora</taxon>
    </lineage>
</organism>
<accession>A0A5M3ME70</accession>
<dbReference type="PROSITE" id="PS50076">
    <property type="entry name" value="DNAJ_2"/>
    <property type="match status" value="1"/>
</dbReference>
<dbReference type="InterPro" id="IPR036869">
    <property type="entry name" value="J_dom_sf"/>
</dbReference>
<name>A0A5M3ME70_CONPW</name>
<dbReference type="PANTHER" id="PTHR24074">
    <property type="entry name" value="CO-CHAPERONE PROTEIN DJLA"/>
    <property type="match status" value="1"/>
</dbReference>
<dbReference type="SMART" id="SM00271">
    <property type="entry name" value="DnaJ"/>
    <property type="match status" value="1"/>
</dbReference>
<keyword evidence="2" id="KW-0812">Transmembrane</keyword>
<evidence type="ECO:0000313" key="5">
    <source>
        <dbReference type="Proteomes" id="UP000053558"/>
    </source>
</evidence>
<dbReference type="InterPro" id="IPR018253">
    <property type="entry name" value="DnaJ_domain_CS"/>
</dbReference>
<evidence type="ECO:0000256" key="1">
    <source>
        <dbReference type="SAM" id="MobiDB-lite"/>
    </source>
</evidence>
<dbReference type="Gene3D" id="1.10.287.110">
    <property type="entry name" value="DnaJ domain"/>
    <property type="match status" value="1"/>
</dbReference>
<protein>
    <submittedName>
        <fullName evidence="4">DnaJ-domain-containing protein</fullName>
    </submittedName>
</protein>
<dbReference type="AlphaFoldDB" id="A0A5M3ME70"/>
<dbReference type="CDD" id="cd06257">
    <property type="entry name" value="DnaJ"/>
    <property type="match status" value="1"/>
</dbReference>
<feature type="domain" description="J" evidence="3">
    <location>
        <begin position="58"/>
        <end position="122"/>
    </location>
</feature>
<reference evidence="5" key="1">
    <citation type="journal article" date="2012" name="Science">
        <title>The Paleozoic origin of enzymatic lignin decomposition reconstructed from 31 fungal genomes.</title>
        <authorList>
            <person name="Floudas D."/>
            <person name="Binder M."/>
            <person name="Riley R."/>
            <person name="Barry K."/>
            <person name="Blanchette R.A."/>
            <person name="Henrissat B."/>
            <person name="Martinez A.T."/>
            <person name="Otillar R."/>
            <person name="Spatafora J.W."/>
            <person name="Yadav J.S."/>
            <person name="Aerts A."/>
            <person name="Benoit I."/>
            <person name="Boyd A."/>
            <person name="Carlson A."/>
            <person name="Copeland A."/>
            <person name="Coutinho P.M."/>
            <person name="de Vries R.P."/>
            <person name="Ferreira P."/>
            <person name="Findley K."/>
            <person name="Foster B."/>
            <person name="Gaskell J."/>
            <person name="Glotzer D."/>
            <person name="Gorecki P."/>
            <person name="Heitman J."/>
            <person name="Hesse C."/>
            <person name="Hori C."/>
            <person name="Igarashi K."/>
            <person name="Jurgens J.A."/>
            <person name="Kallen N."/>
            <person name="Kersten P."/>
            <person name="Kohler A."/>
            <person name="Kuees U."/>
            <person name="Kumar T.K.A."/>
            <person name="Kuo A."/>
            <person name="LaButti K."/>
            <person name="Larrondo L.F."/>
            <person name="Lindquist E."/>
            <person name="Ling A."/>
            <person name="Lombard V."/>
            <person name="Lucas S."/>
            <person name="Lundell T."/>
            <person name="Martin R."/>
            <person name="McLaughlin D.J."/>
            <person name="Morgenstern I."/>
            <person name="Morin E."/>
            <person name="Murat C."/>
            <person name="Nagy L.G."/>
            <person name="Nolan M."/>
            <person name="Ohm R.A."/>
            <person name="Patyshakuliyeva A."/>
            <person name="Rokas A."/>
            <person name="Ruiz-Duenas F.J."/>
            <person name="Sabat G."/>
            <person name="Salamov A."/>
            <person name="Samejima M."/>
            <person name="Schmutz J."/>
            <person name="Slot J.C."/>
            <person name="St John F."/>
            <person name="Stenlid J."/>
            <person name="Sun H."/>
            <person name="Sun S."/>
            <person name="Syed K."/>
            <person name="Tsang A."/>
            <person name="Wiebenga A."/>
            <person name="Young D."/>
            <person name="Pisabarro A."/>
            <person name="Eastwood D.C."/>
            <person name="Martin F."/>
            <person name="Cullen D."/>
            <person name="Grigoriev I.V."/>
            <person name="Hibbett D.S."/>
        </authorList>
    </citation>
    <scope>NUCLEOTIDE SEQUENCE [LARGE SCALE GENOMIC DNA]</scope>
    <source>
        <strain evidence="5">RWD-64-598 SS2</strain>
    </source>
</reference>
<feature type="region of interest" description="Disordered" evidence="1">
    <location>
        <begin position="395"/>
        <end position="415"/>
    </location>
</feature>
<dbReference type="InterPro" id="IPR001623">
    <property type="entry name" value="DnaJ_domain"/>
</dbReference>
<feature type="transmembrane region" description="Helical" evidence="2">
    <location>
        <begin position="350"/>
        <end position="373"/>
    </location>
</feature>
<dbReference type="RefSeq" id="XP_007772699.1">
    <property type="nucleotide sequence ID" value="XM_007774509.1"/>
</dbReference>
<evidence type="ECO:0000313" key="4">
    <source>
        <dbReference type="EMBL" id="EIW77306.1"/>
    </source>
</evidence>
<dbReference type="EMBL" id="JH711584">
    <property type="protein sequence ID" value="EIW77306.1"/>
    <property type="molecule type" value="Genomic_DNA"/>
</dbReference>
<dbReference type="GeneID" id="19210766"/>
<dbReference type="PROSITE" id="PS00636">
    <property type="entry name" value="DNAJ_1"/>
    <property type="match status" value="1"/>
</dbReference>
<keyword evidence="5" id="KW-1185">Reference proteome</keyword>
<dbReference type="SUPFAM" id="SSF46565">
    <property type="entry name" value="Chaperone J-domain"/>
    <property type="match status" value="1"/>
</dbReference>
<proteinExistence type="predicted"/>
<sequence>MSTFARAITRQFSAARPARTTLFRPARIPHVATYHGQWYDSRPEQPPPLEVERVVTPCLYDVLNVPRDATKEQIKEQYRKLMWKYHPDVAGGQRNPQMFQIVTDAYDALLDDNWRARYDADLALFEKVLNDGITRVAHDITQRSLDRIRNEVAHLGGKMNMNDLVLAQRAIGDWLEATDVIPIATKEWLHRKYPAVKGKEPQNPGLYAFPPAWAHALENPWQNERLMKTVLDNIMRRFDDETWDRVTRDPASGYMYPLPSESWCRAVGLPEKELSNFSMMAKLVADPSVLDSLRHDREVTLEEYPDSIDWDVLQSENYRRLRTGSRAGSSNEEVPKGEGKVSIKFMVSSVIWLAMGAAGLATVGGLWAGYKFVYKPLKVRIKKALGDETLEDAMVDGATPIEEERREETPTQLSS</sequence>
<dbReference type="InterPro" id="IPR050817">
    <property type="entry name" value="DjlA_DnaK_co-chaperone"/>
</dbReference>
<keyword evidence="2" id="KW-0472">Membrane</keyword>
<gene>
    <name evidence="4" type="ORF">CONPUDRAFT_84434</name>
</gene>
<dbReference type="Proteomes" id="UP000053558">
    <property type="component" value="Unassembled WGS sequence"/>
</dbReference>
<evidence type="ECO:0000256" key="2">
    <source>
        <dbReference type="SAM" id="Phobius"/>
    </source>
</evidence>
<keyword evidence="2" id="KW-1133">Transmembrane helix</keyword>
<dbReference type="Pfam" id="PF00226">
    <property type="entry name" value="DnaJ"/>
    <property type="match status" value="1"/>
</dbReference>